<dbReference type="Gene3D" id="3.20.20.70">
    <property type="entry name" value="Aldolase class I"/>
    <property type="match status" value="1"/>
</dbReference>
<organism evidence="12 13">
    <name type="scientific">Alcanivorax quisquiliarum</name>
    <dbReference type="NCBI Taxonomy" id="2933565"/>
    <lineage>
        <taxon>Bacteria</taxon>
        <taxon>Pseudomonadati</taxon>
        <taxon>Pseudomonadota</taxon>
        <taxon>Gammaproteobacteria</taxon>
        <taxon>Oceanospirillales</taxon>
        <taxon>Alcanivoracaceae</taxon>
        <taxon>Alcanivorax</taxon>
    </lineage>
</organism>
<keyword evidence="8 10" id="KW-0411">Iron-sulfur</keyword>
<keyword evidence="10" id="KW-0004">4Fe-4S</keyword>
<evidence type="ECO:0000256" key="7">
    <source>
        <dbReference type="ARBA" id="ARBA00023004"/>
    </source>
</evidence>
<keyword evidence="4 10" id="KW-0349">Heme</keyword>
<keyword evidence="9 10" id="KW-0143">Chaperone</keyword>
<evidence type="ECO:0000259" key="11">
    <source>
        <dbReference type="PROSITE" id="PS51918"/>
    </source>
</evidence>
<dbReference type="InterPro" id="IPR058240">
    <property type="entry name" value="rSAM_sf"/>
</dbReference>
<dbReference type="InterPro" id="IPR013785">
    <property type="entry name" value="Aldolase_TIM"/>
</dbReference>
<comment type="caution">
    <text evidence="12">The sequence shown here is derived from an EMBL/GenBank/DDBJ whole genome shotgun (WGS) entry which is preliminary data.</text>
</comment>
<evidence type="ECO:0000256" key="3">
    <source>
        <dbReference type="ARBA" id="ARBA00017228"/>
    </source>
</evidence>
<keyword evidence="5 10" id="KW-0949">S-adenosyl-L-methionine</keyword>
<dbReference type="SFLD" id="SFLDG01082">
    <property type="entry name" value="B12-binding_domain_containing"/>
    <property type="match status" value="1"/>
</dbReference>
<dbReference type="InterPro" id="IPR004559">
    <property type="entry name" value="HemW-like"/>
</dbReference>
<dbReference type="SFLD" id="SFLDS00029">
    <property type="entry name" value="Radical_SAM"/>
    <property type="match status" value="1"/>
</dbReference>
<evidence type="ECO:0000256" key="10">
    <source>
        <dbReference type="RuleBase" id="RU364116"/>
    </source>
</evidence>
<dbReference type="EMBL" id="JALKII010000002">
    <property type="protein sequence ID" value="MCK0536809.1"/>
    <property type="molecule type" value="Genomic_DNA"/>
</dbReference>
<comment type="function">
    <text evidence="10">Probably acts as a heme chaperone, transferring heme to an unknown acceptor. Binds one molecule of heme per monomer, possibly covalently. Binds 1 [4Fe-4S] cluster. The cluster is coordinated with 3 cysteines and an exchangeable S-adenosyl-L-methionine.</text>
</comment>
<dbReference type="InterPro" id="IPR006638">
    <property type="entry name" value="Elp3/MiaA/NifB-like_rSAM"/>
</dbReference>
<dbReference type="SMART" id="SM00729">
    <property type="entry name" value="Elp3"/>
    <property type="match status" value="1"/>
</dbReference>
<evidence type="ECO:0000256" key="1">
    <source>
        <dbReference type="ARBA" id="ARBA00001966"/>
    </source>
</evidence>
<evidence type="ECO:0000256" key="8">
    <source>
        <dbReference type="ARBA" id="ARBA00023014"/>
    </source>
</evidence>
<name>A0ABT0E4R4_9GAMM</name>
<dbReference type="SUPFAM" id="SSF102114">
    <property type="entry name" value="Radical SAM enzymes"/>
    <property type="match status" value="1"/>
</dbReference>
<dbReference type="SFLD" id="SFLDF00562">
    <property type="entry name" value="HemN-like__clustered_with_heat"/>
    <property type="match status" value="1"/>
</dbReference>
<dbReference type="PROSITE" id="PS51918">
    <property type="entry name" value="RADICAL_SAM"/>
    <property type="match status" value="1"/>
</dbReference>
<evidence type="ECO:0000313" key="13">
    <source>
        <dbReference type="Proteomes" id="UP001165524"/>
    </source>
</evidence>
<feature type="domain" description="Radical SAM core" evidence="11">
    <location>
        <begin position="2"/>
        <end position="235"/>
    </location>
</feature>
<dbReference type="Pfam" id="PF04055">
    <property type="entry name" value="Radical_SAM"/>
    <property type="match status" value="1"/>
</dbReference>
<reference evidence="12" key="1">
    <citation type="submission" date="2022-04" db="EMBL/GenBank/DDBJ databases">
        <title>Alcanivorax sp. CY1518 draft genome sequence.</title>
        <authorList>
            <person name="Zhao G."/>
            <person name="An M."/>
        </authorList>
    </citation>
    <scope>NUCLEOTIDE SEQUENCE</scope>
    <source>
        <strain evidence="12">CY1518</strain>
    </source>
</reference>
<dbReference type="InterPro" id="IPR010723">
    <property type="entry name" value="HemN_C"/>
</dbReference>
<dbReference type="Proteomes" id="UP001165524">
    <property type="component" value="Unassembled WGS sequence"/>
</dbReference>
<dbReference type="RefSeq" id="WP_246948564.1">
    <property type="nucleotide sequence ID" value="NZ_JALKII010000002.1"/>
</dbReference>
<sequence length="379" mass="41520">MTLALPPLALYVHLPWCVRKCPYCDFNSHEREGALPEQEYLAALKQDIADEQAAAGNRPINSIFFGGGTPSLLSPGFYEALLSYLAGALSFADDIEITLEANPGTVEQQRFEGFHAAGINRLSLGVQSFNERHLRALGRIHSGTEAARAVQQAQAAGFENINLDLMHALPDQTPEESEADLRQAVALAPTHISWYELTIEPNTAFFRAPPQQPDGDTLADAETTGFALLADAGYQRYEVSAFAQAGRLARHNLNYWQFGDYLGIGAGAHGKITNPAQGEILRYRKTRLPAHYLAEGGQRRRDAHTIPADQLPFEFLLNALRLLDGVPQALFPARTGLPLSHLQPALAQLRQRGLLHPDRLACTPTGLRFLNNVLAAFQG</sequence>
<proteinExistence type="inferred from homology"/>
<comment type="cofactor">
    <cofactor evidence="1">
        <name>[4Fe-4S] cluster</name>
        <dbReference type="ChEBI" id="CHEBI:49883"/>
    </cofactor>
</comment>
<keyword evidence="6 10" id="KW-0479">Metal-binding</keyword>
<dbReference type="NCBIfam" id="TIGR00539">
    <property type="entry name" value="hemN_rel"/>
    <property type="match status" value="1"/>
</dbReference>
<dbReference type="SFLD" id="SFLDG01065">
    <property type="entry name" value="anaerobic_coproporphyrinogen-I"/>
    <property type="match status" value="1"/>
</dbReference>
<keyword evidence="7 10" id="KW-0408">Iron</keyword>
<dbReference type="PANTHER" id="PTHR13932:SF5">
    <property type="entry name" value="RADICAL S-ADENOSYL METHIONINE DOMAIN-CONTAINING PROTEIN 1, MITOCHONDRIAL"/>
    <property type="match status" value="1"/>
</dbReference>
<dbReference type="SFLD" id="SFLDF00288">
    <property type="entry name" value="HemN-like__clustered_with_nucl"/>
    <property type="match status" value="1"/>
</dbReference>
<comment type="subcellular location">
    <subcellularLocation>
        <location evidence="10">Cytoplasm</location>
    </subcellularLocation>
</comment>
<evidence type="ECO:0000256" key="9">
    <source>
        <dbReference type="ARBA" id="ARBA00023186"/>
    </source>
</evidence>
<dbReference type="Pfam" id="PF06969">
    <property type="entry name" value="HemN_C"/>
    <property type="match status" value="1"/>
</dbReference>
<dbReference type="InterPro" id="IPR007197">
    <property type="entry name" value="rSAM"/>
</dbReference>
<protein>
    <recommendedName>
        <fullName evidence="3 10">Heme chaperone HemW</fullName>
    </recommendedName>
</protein>
<keyword evidence="13" id="KW-1185">Reference proteome</keyword>
<evidence type="ECO:0000256" key="5">
    <source>
        <dbReference type="ARBA" id="ARBA00022691"/>
    </source>
</evidence>
<evidence type="ECO:0000256" key="2">
    <source>
        <dbReference type="ARBA" id="ARBA00006100"/>
    </source>
</evidence>
<evidence type="ECO:0000256" key="4">
    <source>
        <dbReference type="ARBA" id="ARBA00022617"/>
    </source>
</evidence>
<gene>
    <name evidence="12" type="primary">hemW</name>
    <name evidence="12" type="ORF">MU846_03730</name>
</gene>
<evidence type="ECO:0000256" key="6">
    <source>
        <dbReference type="ARBA" id="ARBA00022723"/>
    </source>
</evidence>
<dbReference type="CDD" id="cd01335">
    <property type="entry name" value="Radical_SAM"/>
    <property type="match status" value="1"/>
</dbReference>
<accession>A0ABT0E4R4</accession>
<keyword evidence="10" id="KW-0963">Cytoplasm</keyword>
<dbReference type="InterPro" id="IPR034505">
    <property type="entry name" value="Coproporphyrinogen-III_oxidase"/>
</dbReference>
<evidence type="ECO:0000313" key="12">
    <source>
        <dbReference type="EMBL" id="MCK0536809.1"/>
    </source>
</evidence>
<dbReference type="PANTHER" id="PTHR13932">
    <property type="entry name" value="COPROPORPHYRINIGEN III OXIDASE"/>
    <property type="match status" value="1"/>
</dbReference>
<comment type="similarity">
    <text evidence="2">Belongs to the anaerobic coproporphyrinogen-III oxidase family. HemW subfamily.</text>
</comment>